<protein>
    <recommendedName>
        <fullName evidence="3">DUF2917 domain-containing protein</fullName>
    </recommendedName>
</protein>
<evidence type="ECO:0008006" key="3">
    <source>
        <dbReference type="Google" id="ProtNLM"/>
    </source>
</evidence>
<evidence type="ECO:0000313" key="2">
    <source>
        <dbReference type="Proteomes" id="UP000235916"/>
    </source>
</evidence>
<gene>
    <name evidence="1" type="ORF">C1O66_12935</name>
</gene>
<proteinExistence type="predicted"/>
<name>A0A2N8KY16_9BURK</name>
<dbReference type="RefSeq" id="WP_102768259.1">
    <property type="nucleotide sequence ID" value="NZ_POSP01000003.1"/>
</dbReference>
<comment type="caution">
    <text evidence="1">The sequence shown here is derived from an EMBL/GenBank/DDBJ whole genome shotgun (WGS) entry which is preliminary data.</text>
</comment>
<dbReference type="Pfam" id="PF11142">
    <property type="entry name" value="DUF2917"/>
    <property type="match status" value="1"/>
</dbReference>
<dbReference type="OrthoDB" id="8689395at2"/>
<evidence type="ECO:0000313" key="1">
    <source>
        <dbReference type="EMBL" id="PND38340.1"/>
    </source>
</evidence>
<dbReference type="EMBL" id="POSP01000003">
    <property type="protein sequence ID" value="PND38340.1"/>
    <property type="molecule type" value="Genomic_DNA"/>
</dbReference>
<dbReference type="InterPro" id="IPR021317">
    <property type="entry name" value="DUF2917"/>
</dbReference>
<dbReference type="AlphaFoldDB" id="A0A2N8KY16"/>
<accession>A0A2N8KY16</accession>
<dbReference type="Proteomes" id="UP000235916">
    <property type="component" value="Unassembled WGS sequence"/>
</dbReference>
<organism evidence="1 2">
    <name type="scientific">Kinneretia aquatilis</name>
    <dbReference type="NCBI Taxonomy" id="2070761"/>
    <lineage>
        <taxon>Bacteria</taxon>
        <taxon>Pseudomonadati</taxon>
        <taxon>Pseudomonadota</taxon>
        <taxon>Betaproteobacteria</taxon>
        <taxon>Burkholderiales</taxon>
        <taxon>Sphaerotilaceae</taxon>
        <taxon>Roseateles</taxon>
    </lineage>
</organism>
<keyword evidence="2" id="KW-1185">Reference proteome</keyword>
<reference evidence="1 2" key="1">
    <citation type="submission" date="2018-01" db="EMBL/GenBank/DDBJ databases">
        <title>Draft genome sequence of Paucibacter aquatile CR182 isolated from freshwater of the Nakdong River.</title>
        <authorList>
            <person name="Choi A."/>
            <person name="Chung E.J."/>
        </authorList>
    </citation>
    <scope>NUCLEOTIDE SEQUENCE [LARGE SCALE GENOMIC DNA]</scope>
    <source>
        <strain evidence="1 2">CR182</strain>
    </source>
</reference>
<sequence length="110" mass="11642">MSESQALWRLAEGEALSFKIGPGARELRVSSGRLWLTQPGCPDAPSEDVWLQAGQSLALASGSQVVIEAWPQADFQLLVPPSACPALQARLGERRAAAQERNAMGCLAAA</sequence>